<feature type="transmembrane region" description="Helical" evidence="5">
    <location>
        <begin position="25"/>
        <end position="48"/>
    </location>
</feature>
<dbReference type="GO" id="GO:0022857">
    <property type="term" value="F:transmembrane transporter activity"/>
    <property type="evidence" value="ECO:0007669"/>
    <property type="project" value="InterPro"/>
</dbReference>
<dbReference type="CDD" id="cd06174">
    <property type="entry name" value="MFS"/>
    <property type="match status" value="1"/>
</dbReference>
<keyword evidence="3 5" id="KW-1133">Transmembrane helix</keyword>
<gene>
    <name evidence="7" type="ORF">AAM4_2252</name>
</gene>
<evidence type="ECO:0000313" key="7">
    <source>
        <dbReference type="EMBL" id="CED92084.1"/>
    </source>
</evidence>
<feature type="transmembrane region" description="Helical" evidence="5">
    <location>
        <begin position="183"/>
        <end position="200"/>
    </location>
</feature>
<dbReference type="PANTHER" id="PTHR23528">
    <property type="match status" value="1"/>
</dbReference>
<feature type="transmembrane region" description="Helical" evidence="5">
    <location>
        <begin position="121"/>
        <end position="141"/>
    </location>
</feature>
<feature type="transmembrane region" description="Helical" evidence="5">
    <location>
        <begin position="304"/>
        <end position="322"/>
    </location>
</feature>
<reference evidence="7" key="1">
    <citation type="submission" date="2014-07" db="EMBL/GenBank/DDBJ databases">
        <authorList>
            <person name="Zhang J.E."/>
            <person name="Yang H."/>
            <person name="Guo J."/>
            <person name="Deng Z."/>
            <person name="Luo H."/>
            <person name="Luo M."/>
            <person name="Zhao B."/>
        </authorList>
    </citation>
    <scope>NUCLEOTIDE SEQUENCE</scope>
    <source>
        <strain evidence="7">AM4</strain>
    </source>
</reference>
<organism evidence="7">
    <name type="scientific">Actinomyces succiniciruminis</name>
    <dbReference type="NCBI Taxonomy" id="1522002"/>
    <lineage>
        <taxon>Bacteria</taxon>
        <taxon>Bacillati</taxon>
        <taxon>Actinomycetota</taxon>
        <taxon>Actinomycetes</taxon>
        <taxon>Actinomycetales</taxon>
        <taxon>Actinomycetaceae</taxon>
        <taxon>Actinomyces</taxon>
    </lineage>
</organism>
<feature type="transmembrane region" description="Helical" evidence="5">
    <location>
        <begin position="60"/>
        <end position="83"/>
    </location>
</feature>
<dbReference type="SUPFAM" id="SSF103473">
    <property type="entry name" value="MFS general substrate transporter"/>
    <property type="match status" value="1"/>
</dbReference>
<dbReference type="EMBL" id="LK995530">
    <property type="protein sequence ID" value="CED92084.1"/>
    <property type="molecule type" value="Genomic_DNA"/>
</dbReference>
<feature type="transmembrane region" description="Helical" evidence="5">
    <location>
        <begin position="366"/>
        <end position="386"/>
    </location>
</feature>
<evidence type="ECO:0000256" key="5">
    <source>
        <dbReference type="SAM" id="Phobius"/>
    </source>
</evidence>
<dbReference type="Pfam" id="PF07690">
    <property type="entry name" value="MFS_1"/>
    <property type="match status" value="1"/>
</dbReference>
<dbReference type="Gene3D" id="1.20.1250.20">
    <property type="entry name" value="MFS general substrate transporter like domains"/>
    <property type="match status" value="2"/>
</dbReference>
<evidence type="ECO:0000256" key="3">
    <source>
        <dbReference type="ARBA" id="ARBA00022989"/>
    </source>
</evidence>
<feature type="transmembrane region" description="Helical" evidence="5">
    <location>
        <begin position="237"/>
        <end position="256"/>
    </location>
</feature>
<feature type="transmembrane region" description="Helical" evidence="5">
    <location>
        <begin position="268"/>
        <end position="292"/>
    </location>
</feature>
<evidence type="ECO:0000259" key="6">
    <source>
        <dbReference type="PROSITE" id="PS50850"/>
    </source>
</evidence>
<keyword evidence="2 5" id="KW-0812">Transmembrane</keyword>
<evidence type="ECO:0000256" key="2">
    <source>
        <dbReference type="ARBA" id="ARBA00022692"/>
    </source>
</evidence>
<dbReference type="InterPro" id="IPR036259">
    <property type="entry name" value="MFS_trans_sf"/>
</dbReference>
<dbReference type="GO" id="GO:0005886">
    <property type="term" value="C:plasma membrane"/>
    <property type="evidence" value="ECO:0007669"/>
    <property type="project" value="UniProtKB-SubCell"/>
</dbReference>
<feature type="transmembrane region" description="Helical" evidence="5">
    <location>
        <begin position="392"/>
        <end position="413"/>
    </location>
</feature>
<dbReference type="InterPro" id="IPR020846">
    <property type="entry name" value="MFS_dom"/>
</dbReference>
<proteinExistence type="predicted"/>
<comment type="subcellular location">
    <subcellularLocation>
        <location evidence="1">Cell membrane</location>
        <topology evidence="1">Multi-pass membrane protein</topology>
    </subcellularLocation>
</comment>
<evidence type="ECO:0000256" key="4">
    <source>
        <dbReference type="ARBA" id="ARBA00023136"/>
    </source>
</evidence>
<dbReference type="AlphaFoldDB" id="A0A1L7RRS6"/>
<dbReference type="InterPro" id="IPR005829">
    <property type="entry name" value="Sugar_transporter_CS"/>
</dbReference>
<sequence>MPTLTARGVASAAAPEHMPPRSWSLTLTLTMLGLFSAWFGPIQVLLGLQAAQLAPDHKEAVLSLVTGLGALVSTLGNPVFGALSDRTSGRFGRRLPWIVGGLALGTVGLVVLAIADSVALMILGWCLVQGFLNAAYAALNASVTDQVPVDRRGFVSGLIGVAQTAGLVMGAGIAATAGGTRTGYLVLAVLVVVLGIPHVLNARDLRLPDGAPRPSLRHILAGFVPPLRSHPDFGWAWLTRFLVNLGNSTGTLYLLYYLMDAVGMEADAAATGVFILTGIYAVAVFGSTVSGGIWSDRLGRRKPFVIVAALVTGLAALDLALTQNWIGAIVGAVILGIGFGAFTSVDFALVTQVLPSSGDAARDLGIINIASAGAQVLAPVVAAPIVTHLGGYTGLYLMAAAACVLGAVCVTRIRTVD</sequence>
<feature type="transmembrane region" description="Helical" evidence="5">
    <location>
        <begin position="328"/>
        <end position="354"/>
    </location>
</feature>
<accession>A0A1L7RRS6</accession>
<protein>
    <submittedName>
        <fullName evidence="7">Major facilitator super MFS 1</fullName>
    </submittedName>
</protein>
<keyword evidence="4 5" id="KW-0472">Membrane</keyword>
<dbReference type="PANTHER" id="PTHR23528:SF1">
    <property type="entry name" value="MAJOR FACILITATOR SUPERFAMILY (MFS) PROFILE DOMAIN-CONTAINING PROTEIN"/>
    <property type="match status" value="1"/>
</dbReference>
<feature type="transmembrane region" description="Helical" evidence="5">
    <location>
        <begin position="153"/>
        <end position="177"/>
    </location>
</feature>
<feature type="domain" description="Major facilitator superfamily (MFS) profile" evidence="6">
    <location>
        <begin position="26"/>
        <end position="417"/>
    </location>
</feature>
<dbReference type="RefSeq" id="WP_244671681.1">
    <property type="nucleotide sequence ID" value="NZ_LK995530.1"/>
</dbReference>
<dbReference type="PROSITE" id="PS00216">
    <property type="entry name" value="SUGAR_TRANSPORT_1"/>
    <property type="match status" value="1"/>
</dbReference>
<evidence type="ECO:0000256" key="1">
    <source>
        <dbReference type="ARBA" id="ARBA00004651"/>
    </source>
</evidence>
<feature type="transmembrane region" description="Helical" evidence="5">
    <location>
        <begin position="95"/>
        <end position="115"/>
    </location>
</feature>
<name>A0A1L7RRS6_9ACTO</name>
<dbReference type="PROSITE" id="PS50850">
    <property type="entry name" value="MFS"/>
    <property type="match status" value="1"/>
</dbReference>
<dbReference type="InterPro" id="IPR011701">
    <property type="entry name" value="MFS"/>
</dbReference>